<dbReference type="EMBL" id="KZ107838">
    <property type="protein sequence ID" value="OSS53629.1"/>
    <property type="molecule type" value="Genomic_DNA"/>
</dbReference>
<accession>A0A1Y2MCY8</accession>
<dbReference type="Proteomes" id="UP000193240">
    <property type="component" value="Unassembled WGS sequence"/>
</dbReference>
<feature type="compositionally biased region" description="Basic residues" evidence="1">
    <location>
        <begin position="12"/>
        <end position="27"/>
    </location>
</feature>
<dbReference type="OMA" id="TKLDWIS"/>
<evidence type="ECO:0000256" key="2">
    <source>
        <dbReference type="SAM" id="Phobius"/>
    </source>
</evidence>
<name>A0A1Y2MCY8_EPING</name>
<keyword evidence="2" id="KW-0472">Membrane</keyword>
<dbReference type="Pfam" id="PF11374">
    <property type="entry name" value="DUF3176"/>
    <property type="match status" value="1"/>
</dbReference>
<evidence type="ECO:0008006" key="5">
    <source>
        <dbReference type="Google" id="ProtNLM"/>
    </source>
</evidence>
<feature type="transmembrane region" description="Helical" evidence="2">
    <location>
        <begin position="572"/>
        <end position="590"/>
    </location>
</feature>
<feature type="transmembrane region" description="Helical" evidence="2">
    <location>
        <begin position="67"/>
        <end position="85"/>
    </location>
</feature>
<evidence type="ECO:0000313" key="3">
    <source>
        <dbReference type="EMBL" id="OSS53629.1"/>
    </source>
</evidence>
<keyword evidence="2" id="KW-1133">Transmembrane helix</keyword>
<feature type="transmembrane region" description="Helical" evidence="2">
    <location>
        <begin position="163"/>
        <end position="181"/>
    </location>
</feature>
<dbReference type="InterPro" id="IPR021514">
    <property type="entry name" value="DUF3176"/>
</dbReference>
<dbReference type="InParanoid" id="A0A1Y2MCY8"/>
<feature type="region of interest" description="Disordered" evidence="1">
    <location>
        <begin position="1"/>
        <end position="39"/>
    </location>
</feature>
<proteinExistence type="predicted"/>
<dbReference type="AlphaFoldDB" id="A0A1Y2MCY8"/>
<organism evidence="3 4">
    <name type="scientific">Epicoccum nigrum</name>
    <name type="common">Soil fungus</name>
    <name type="synonym">Epicoccum purpurascens</name>
    <dbReference type="NCBI Taxonomy" id="105696"/>
    <lineage>
        <taxon>Eukaryota</taxon>
        <taxon>Fungi</taxon>
        <taxon>Dikarya</taxon>
        <taxon>Ascomycota</taxon>
        <taxon>Pezizomycotina</taxon>
        <taxon>Dothideomycetes</taxon>
        <taxon>Pleosporomycetidae</taxon>
        <taxon>Pleosporales</taxon>
        <taxon>Pleosporineae</taxon>
        <taxon>Didymellaceae</taxon>
        <taxon>Epicoccum</taxon>
    </lineage>
</organism>
<sequence>MAGDFPPILRPQRPHPTSHRSNKRKLIGSHDTASSEKQSLDFTQRIERRLAAYNASDNIIKRWLLELSSWTISALCMGAVVAIYLRINGKIMGDHEFALNCANALGKVASAALIVPTSEALGQLKWNWFHNSKAIWDFEIFDKASRGPWGAALLLYRTKGRSLAALGALLIVLLLGIDTFFQQVVGYYDHWALENLTGAIPRVVHYNPVWIPTYQSGYEIVAQDTDILDALRSDFYRNGTEPMAYGNGTRPDIPLSCPTSRCDWPEYETLAVCSKCEDVSDSLNLTYTCLNTTLDWSAKWRGPVGTPYSNGTVCGHFINATSDRPVLLTGFVANGINDPSTTGEALLVRLVPLTNWDTRMPEYGVGSIRFKDVRQPIFDALIASTPNGTNSIFSRVAPVVNECMLSWCVQTVKSTYEWGTYEEEIVSSYVDSNNTDGSWPWYTFPTPNGTFYVYNQNLTLEPPSKDGNRSNANLFSPRYGMNNITAVNVMNIFDNINPSFYTVAHPTAKPLLRFLDISTRQIPHNLWQAPNNQSEHFEKMAQAMTNVVRSSIDTVIVTGKAYSMKSFIKINWAWLVFPFVLLLLSLAFLVSTIKKTSKDGSTGVWKTSTMPTLIYGLPEDTRGKFATESAWNGSHRDVNKVRIKLLPKQGWRVSGQSLLRSPLLPTRSQPPPGWI</sequence>
<evidence type="ECO:0000313" key="4">
    <source>
        <dbReference type="Proteomes" id="UP000193240"/>
    </source>
</evidence>
<protein>
    <recommendedName>
        <fullName evidence="5">DUF3176 domain containing protein</fullName>
    </recommendedName>
</protein>
<reference evidence="3 4" key="1">
    <citation type="journal article" date="2017" name="Genome Announc.">
        <title>Genome sequence of the saprophytic ascomycete Epicoccum nigrum ICMP 19927 strain isolated from New Zealand.</title>
        <authorList>
            <person name="Fokin M."/>
            <person name="Fleetwood D."/>
            <person name="Weir B.S."/>
            <person name="Villas-Boas S.G."/>
        </authorList>
    </citation>
    <scope>NUCLEOTIDE SEQUENCE [LARGE SCALE GENOMIC DNA]</scope>
    <source>
        <strain evidence="3 4">ICMP 19927</strain>
    </source>
</reference>
<evidence type="ECO:0000256" key="1">
    <source>
        <dbReference type="SAM" id="MobiDB-lite"/>
    </source>
</evidence>
<keyword evidence="2" id="KW-0812">Transmembrane</keyword>
<dbReference type="PANTHER" id="PTHR35394">
    <property type="entry name" value="DUF3176 DOMAIN-CONTAINING PROTEIN"/>
    <property type="match status" value="1"/>
</dbReference>
<gene>
    <name evidence="3" type="ORF">B5807_00043</name>
</gene>
<dbReference type="PANTHER" id="PTHR35394:SF5">
    <property type="entry name" value="DUF3176 DOMAIN-CONTAINING PROTEIN"/>
    <property type="match status" value="1"/>
</dbReference>
<keyword evidence="4" id="KW-1185">Reference proteome</keyword>